<sequence>MGLFSWIEEVYDDLSGEKDRRRARYRAQTRVDAEKERSKLVKKAHKLWLSKDKKTKDALIESTTNSMIVEDILRQFSTDGHIRKGNTDYREELTKARKQLKFTDDLNIKKILEFAKTEYRYDNGIFYKGKEDDFVKMLDSFMRSELDGHKHLLEQWDEIHDKILSVSI</sequence>
<dbReference type="EMBL" id="HG794400">
    <property type="protein sequence ID" value="CDK41216.1"/>
    <property type="molecule type" value="Genomic_DNA"/>
</dbReference>
<evidence type="ECO:0000313" key="1">
    <source>
        <dbReference type="EMBL" id="CDK41216.1"/>
    </source>
</evidence>
<name>A0A024HV25_9VIBR</name>
<accession>A0A024HV25</accession>
<reference evidence="1" key="1">
    <citation type="submission" date="2013-11" db="EMBL/GenBank/DDBJ databases">
        <title>Unveiling the pan-genome of the SXT/R391 family of ICEs: Molecular characterization of new variable regions of SXT/R391-like ICEs detected in genomes of Pseudoalteromonas sp. and Vibrio scophthalmi.</title>
        <authorList>
            <person name="Rodriguez-Blanco A."/>
            <person name="Lemos M."/>
            <person name="Osorio C.R."/>
        </authorList>
    </citation>
    <scope>NUCLEOTIDE SEQUENCE</scope>
    <source>
        <strain evidence="1">YF7</strain>
    </source>
</reference>
<gene>
    <name evidence="1" type="primary">vscspa3-6</name>
</gene>
<protein>
    <submittedName>
        <fullName evidence="1">Uncharacterized protein</fullName>
    </submittedName>
</protein>
<proteinExistence type="predicted"/>
<dbReference type="AlphaFoldDB" id="A0A024HV25"/>
<organism evidence="1">
    <name type="scientific">Vibrio scophthalmi</name>
    <dbReference type="NCBI Taxonomy" id="45658"/>
    <lineage>
        <taxon>Bacteria</taxon>
        <taxon>Pseudomonadati</taxon>
        <taxon>Pseudomonadota</taxon>
        <taxon>Gammaproteobacteria</taxon>
        <taxon>Vibrionales</taxon>
        <taxon>Vibrionaceae</taxon>
        <taxon>Vibrio</taxon>
    </lineage>
</organism>